<feature type="chain" id="PRO_5040981985" evidence="2">
    <location>
        <begin position="26"/>
        <end position="689"/>
    </location>
</feature>
<dbReference type="SUPFAM" id="SSF49299">
    <property type="entry name" value="PKD domain"/>
    <property type="match status" value="1"/>
</dbReference>
<dbReference type="CDD" id="cd00146">
    <property type="entry name" value="PKD"/>
    <property type="match status" value="1"/>
</dbReference>
<accession>A0A9X3S954</accession>
<proteinExistence type="predicted"/>
<dbReference type="PROSITE" id="PS50093">
    <property type="entry name" value="PKD"/>
    <property type="match status" value="1"/>
</dbReference>
<feature type="domain" description="PKD" evidence="3">
    <location>
        <begin position="495"/>
        <end position="550"/>
    </location>
</feature>
<dbReference type="Pfam" id="PF18911">
    <property type="entry name" value="PKD_4"/>
    <property type="match status" value="1"/>
</dbReference>
<dbReference type="InterPro" id="IPR022409">
    <property type="entry name" value="PKD/Chitinase_dom"/>
</dbReference>
<name>A0A9X3S954_9ACTN</name>
<dbReference type="RefSeq" id="WP_270027403.1">
    <property type="nucleotide sequence ID" value="NZ_JAPDDP010000045.1"/>
</dbReference>
<dbReference type="GO" id="GO:0005975">
    <property type="term" value="P:carbohydrate metabolic process"/>
    <property type="evidence" value="ECO:0007669"/>
    <property type="project" value="UniProtKB-ARBA"/>
</dbReference>
<sequence length="689" mass="70359">MSKRWLTLVATVLAAVLLAPGAAMAAPSWLTPQTFEGSARYSETKTAMAADGTIVTAATRIGDGGSIQLVASVRRPGRAFGPAQVLDTVAPGAALFLGRVNASPDGQFAIPYLKAGAGGILVSFLRADGTFSPPNFTPDNLYWATSKMIGYDAASTLYVARPYPSNDTLGTVEVQRADGSRATQFFPMTGFDTSESETAIAVAPDGSFTVLYTTQAKAAGAECGTQRLFAINGTAAGVGTPQLLAERAPITYAPGSDPSCLPVKIAGVSVLRLADGTLTAVYDEQVPNPAGSSLDAAQQITLVSRAPGATTWSAPQTFPHPSSPIRLATTKLTLAGTTPVLTYFDQALGANFVSVRRPDGSWRTPQRVGTGAEPELPASVIGLPDGTSEIVYADAAALAAYTRSVAADGTLSAAPRLLLANYTNLALVNEGMEVATDGKGNGVLSGVSTSADAATLTHVPFDGAAPVLTDLAVPAVGQPGTPLSFATTAFDVWGPVKLAWTYGDGASGAGGEHTYANAGQFTATVTATDEAGNASTKSGPVAITLPPQRTGPIQPPLPADTTAPRFTTKPRVTPTKPTAKKAATLTFGLSEAANVTAVVQLKTKGIKRTAKGKCGKAPKTKPKGAKPCTLLVTKTTRKGAFKVGAGTIKLPKTLKAGSYTIAITATDTAGNTAKATATFTVRAAKKRGA</sequence>
<keyword evidence="5" id="KW-1185">Reference proteome</keyword>
<reference evidence="4" key="1">
    <citation type="submission" date="2022-10" db="EMBL/GenBank/DDBJ databases">
        <title>The WGS of Solirubrobacter phytolaccae KCTC 29190.</title>
        <authorList>
            <person name="Jiang Z."/>
        </authorList>
    </citation>
    <scope>NUCLEOTIDE SEQUENCE</scope>
    <source>
        <strain evidence="4">KCTC 29190</strain>
    </source>
</reference>
<dbReference type="SMART" id="SM00089">
    <property type="entry name" value="PKD"/>
    <property type="match status" value="1"/>
</dbReference>
<dbReference type="InterPro" id="IPR013783">
    <property type="entry name" value="Ig-like_fold"/>
</dbReference>
<feature type="region of interest" description="Disordered" evidence="1">
    <location>
        <begin position="547"/>
        <end position="579"/>
    </location>
</feature>
<feature type="compositionally biased region" description="Low complexity" evidence="1">
    <location>
        <begin position="567"/>
        <end position="579"/>
    </location>
</feature>
<organism evidence="4 5">
    <name type="scientific">Solirubrobacter phytolaccae</name>
    <dbReference type="NCBI Taxonomy" id="1404360"/>
    <lineage>
        <taxon>Bacteria</taxon>
        <taxon>Bacillati</taxon>
        <taxon>Actinomycetota</taxon>
        <taxon>Thermoleophilia</taxon>
        <taxon>Solirubrobacterales</taxon>
        <taxon>Solirubrobacteraceae</taxon>
        <taxon>Solirubrobacter</taxon>
    </lineage>
</organism>
<evidence type="ECO:0000313" key="5">
    <source>
        <dbReference type="Proteomes" id="UP001147653"/>
    </source>
</evidence>
<dbReference type="Gene3D" id="2.60.40.10">
    <property type="entry name" value="Immunoglobulins"/>
    <property type="match status" value="2"/>
</dbReference>
<comment type="caution">
    <text evidence="4">The sequence shown here is derived from an EMBL/GenBank/DDBJ whole genome shotgun (WGS) entry which is preliminary data.</text>
</comment>
<keyword evidence="2" id="KW-0732">Signal</keyword>
<dbReference type="AlphaFoldDB" id="A0A9X3S954"/>
<evidence type="ECO:0000256" key="1">
    <source>
        <dbReference type="SAM" id="MobiDB-lite"/>
    </source>
</evidence>
<dbReference type="InterPro" id="IPR035986">
    <property type="entry name" value="PKD_dom_sf"/>
</dbReference>
<evidence type="ECO:0000256" key="2">
    <source>
        <dbReference type="SAM" id="SignalP"/>
    </source>
</evidence>
<feature type="signal peptide" evidence="2">
    <location>
        <begin position="1"/>
        <end position="25"/>
    </location>
</feature>
<dbReference type="Proteomes" id="UP001147653">
    <property type="component" value="Unassembled WGS sequence"/>
</dbReference>
<dbReference type="InterPro" id="IPR000601">
    <property type="entry name" value="PKD_dom"/>
</dbReference>
<protein>
    <submittedName>
        <fullName evidence="4">PKD domain-containing protein</fullName>
    </submittedName>
</protein>
<evidence type="ECO:0000313" key="4">
    <source>
        <dbReference type="EMBL" id="MDA0183019.1"/>
    </source>
</evidence>
<dbReference type="EMBL" id="JAPDDP010000045">
    <property type="protein sequence ID" value="MDA0183019.1"/>
    <property type="molecule type" value="Genomic_DNA"/>
</dbReference>
<gene>
    <name evidence="4" type="ORF">OJ997_22100</name>
</gene>
<evidence type="ECO:0000259" key="3">
    <source>
        <dbReference type="PROSITE" id="PS50093"/>
    </source>
</evidence>